<organism evidence="2 3">
    <name type="scientific">Allacma fusca</name>
    <dbReference type="NCBI Taxonomy" id="39272"/>
    <lineage>
        <taxon>Eukaryota</taxon>
        <taxon>Metazoa</taxon>
        <taxon>Ecdysozoa</taxon>
        <taxon>Arthropoda</taxon>
        <taxon>Hexapoda</taxon>
        <taxon>Collembola</taxon>
        <taxon>Symphypleona</taxon>
        <taxon>Sminthuridae</taxon>
        <taxon>Allacma</taxon>
    </lineage>
</organism>
<feature type="region of interest" description="Disordered" evidence="1">
    <location>
        <begin position="30"/>
        <end position="55"/>
    </location>
</feature>
<feature type="non-terminal residue" evidence="2">
    <location>
        <position position="1"/>
    </location>
</feature>
<evidence type="ECO:0000313" key="2">
    <source>
        <dbReference type="EMBL" id="CAG7719437.1"/>
    </source>
</evidence>
<sequence length="99" mass="10767">KFGKEFAASWGNILHGQEVCGMRLKVFPAEPQDSKSPTIGSGGGSGVNPKMSSGVSNVADQQLQTLQDEVDDNHSTLRPECINKHLSGERKFIEWAILQ</sequence>
<dbReference type="EMBL" id="CAJVCH010061471">
    <property type="protein sequence ID" value="CAG7719437.1"/>
    <property type="molecule type" value="Genomic_DNA"/>
</dbReference>
<reference evidence="2" key="1">
    <citation type="submission" date="2021-06" db="EMBL/GenBank/DDBJ databases">
        <authorList>
            <person name="Hodson N. C."/>
            <person name="Mongue J. A."/>
            <person name="Jaron S. K."/>
        </authorList>
    </citation>
    <scope>NUCLEOTIDE SEQUENCE</scope>
</reference>
<dbReference type="Proteomes" id="UP000708208">
    <property type="component" value="Unassembled WGS sequence"/>
</dbReference>
<evidence type="ECO:0000313" key="3">
    <source>
        <dbReference type="Proteomes" id="UP000708208"/>
    </source>
</evidence>
<protein>
    <submittedName>
        <fullName evidence="2">Uncharacterized protein</fullName>
    </submittedName>
</protein>
<accession>A0A8J2JIG1</accession>
<evidence type="ECO:0000256" key="1">
    <source>
        <dbReference type="SAM" id="MobiDB-lite"/>
    </source>
</evidence>
<name>A0A8J2JIG1_9HEXA</name>
<dbReference type="AlphaFoldDB" id="A0A8J2JIG1"/>
<proteinExistence type="predicted"/>
<gene>
    <name evidence="2" type="ORF">AFUS01_LOCUS8763</name>
</gene>
<keyword evidence="3" id="KW-1185">Reference proteome</keyword>
<comment type="caution">
    <text evidence="2">The sequence shown here is derived from an EMBL/GenBank/DDBJ whole genome shotgun (WGS) entry which is preliminary data.</text>
</comment>